<organism evidence="2 3">
    <name type="scientific">Polyplax serrata</name>
    <name type="common">Common mouse louse</name>
    <dbReference type="NCBI Taxonomy" id="468196"/>
    <lineage>
        <taxon>Eukaryota</taxon>
        <taxon>Metazoa</taxon>
        <taxon>Ecdysozoa</taxon>
        <taxon>Arthropoda</taxon>
        <taxon>Hexapoda</taxon>
        <taxon>Insecta</taxon>
        <taxon>Pterygota</taxon>
        <taxon>Neoptera</taxon>
        <taxon>Paraneoptera</taxon>
        <taxon>Psocodea</taxon>
        <taxon>Troctomorpha</taxon>
        <taxon>Phthiraptera</taxon>
        <taxon>Anoplura</taxon>
        <taxon>Polyplacidae</taxon>
        <taxon>Polyplax</taxon>
    </lineage>
</organism>
<proteinExistence type="predicted"/>
<evidence type="ECO:0000313" key="3">
    <source>
        <dbReference type="Proteomes" id="UP001372834"/>
    </source>
</evidence>
<reference evidence="2 3" key="1">
    <citation type="submission" date="2023-10" db="EMBL/GenBank/DDBJ databases">
        <title>Genomes of two closely related lineages of the louse Polyplax serrata with different host specificities.</title>
        <authorList>
            <person name="Martinu J."/>
            <person name="Tarabai H."/>
            <person name="Stefka J."/>
            <person name="Hypsa V."/>
        </authorList>
    </citation>
    <scope>NUCLEOTIDE SEQUENCE [LARGE SCALE GENOMIC DNA]</scope>
    <source>
        <strain evidence="2">HR10_N</strain>
    </source>
</reference>
<feature type="compositionally biased region" description="Acidic residues" evidence="1">
    <location>
        <begin position="119"/>
        <end position="133"/>
    </location>
</feature>
<accession>A0AAN8NYT5</accession>
<dbReference type="AlphaFoldDB" id="A0AAN8NYT5"/>
<gene>
    <name evidence="2" type="ORF">RUM43_008664</name>
</gene>
<comment type="caution">
    <text evidence="2">The sequence shown here is derived from an EMBL/GenBank/DDBJ whole genome shotgun (WGS) entry which is preliminary data.</text>
</comment>
<evidence type="ECO:0000313" key="2">
    <source>
        <dbReference type="EMBL" id="KAK6622821.1"/>
    </source>
</evidence>
<protein>
    <submittedName>
        <fullName evidence="2">Uncharacterized protein</fullName>
    </submittedName>
</protein>
<dbReference type="EMBL" id="JAWJWE010000038">
    <property type="protein sequence ID" value="KAK6622821.1"/>
    <property type="molecule type" value="Genomic_DNA"/>
</dbReference>
<evidence type="ECO:0000256" key="1">
    <source>
        <dbReference type="SAM" id="MobiDB-lite"/>
    </source>
</evidence>
<feature type="region of interest" description="Disordered" evidence="1">
    <location>
        <begin position="106"/>
        <end position="133"/>
    </location>
</feature>
<dbReference type="Proteomes" id="UP001372834">
    <property type="component" value="Unassembled WGS sequence"/>
</dbReference>
<sequence>MEDTQRVLRKDWIEFWTDNATFPTGPQQQQQQLTKRHGLGPPPVIFGCAASESQLGTPHSHQSKVYSFLRRKTFSEPNGEIDFGGDHNCIKKTFLRNQERFYCGRGGDLIKGKRKTREEEADEVDDDDDGGED</sequence>
<name>A0AAN8NYT5_POLSC</name>